<dbReference type="InterPro" id="IPR036770">
    <property type="entry name" value="Ankyrin_rpt-contain_sf"/>
</dbReference>
<evidence type="ECO:0000259" key="4">
    <source>
        <dbReference type="PROSITE" id="PS50837"/>
    </source>
</evidence>
<dbReference type="PRINTS" id="PR01415">
    <property type="entry name" value="ANKYRIN"/>
</dbReference>
<accession>A0A8H4W935</accession>
<dbReference type="PANTHER" id="PTHR24126">
    <property type="entry name" value="ANKYRIN REPEAT, PH AND SEC7 DOMAIN CONTAINING PROTEIN SECG-RELATED"/>
    <property type="match status" value="1"/>
</dbReference>
<organism evidence="5 6">
    <name type="scientific">Cudoniella acicularis</name>
    <dbReference type="NCBI Taxonomy" id="354080"/>
    <lineage>
        <taxon>Eukaryota</taxon>
        <taxon>Fungi</taxon>
        <taxon>Dikarya</taxon>
        <taxon>Ascomycota</taxon>
        <taxon>Pezizomycotina</taxon>
        <taxon>Leotiomycetes</taxon>
        <taxon>Helotiales</taxon>
        <taxon>Tricladiaceae</taxon>
        <taxon>Cudoniella</taxon>
    </lineage>
</organism>
<dbReference type="Gene3D" id="3.40.50.300">
    <property type="entry name" value="P-loop containing nucleotide triphosphate hydrolases"/>
    <property type="match status" value="1"/>
</dbReference>
<dbReference type="InterPro" id="IPR002110">
    <property type="entry name" value="Ankyrin_rpt"/>
</dbReference>
<evidence type="ECO:0000256" key="1">
    <source>
        <dbReference type="ARBA" id="ARBA00022737"/>
    </source>
</evidence>
<evidence type="ECO:0000313" key="6">
    <source>
        <dbReference type="Proteomes" id="UP000566819"/>
    </source>
</evidence>
<dbReference type="InterPro" id="IPR056884">
    <property type="entry name" value="NPHP3-like_N"/>
</dbReference>
<dbReference type="InterPro" id="IPR007111">
    <property type="entry name" value="NACHT_NTPase"/>
</dbReference>
<name>A0A8H4W935_9HELO</name>
<dbReference type="OrthoDB" id="21416at2759"/>
<feature type="repeat" description="ANK" evidence="3">
    <location>
        <begin position="1514"/>
        <end position="1549"/>
    </location>
</feature>
<evidence type="ECO:0000313" key="5">
    <source>
        <dbReference type="EMBL" id="KAF4637871.1"/>
    </source>
</evidence>
<evidence type="ECO:0000256" key="2">
    <source>
        <dbReference type="ARBA" id="ARBA00023043"/>
    </source>
</evidence>
<dbReference type="InterPro" id="IPR027417">
    <property type="entry name" value="P-loop_NTPase"/>
</dbReference>
<feature type="repeat" description="ANK" evidence="3">
    <location>
        <begin position="1193"/>
        <end position="1226"/>
    </location>
</feature>
<sequence length="1998" mass="220098">MVHDDQDFVVLEDQDLADFNAAGLLPQSSGTIDQILKWLQPTDYTADSSEYNKHLASYVPGTGVWIQESGQYQEWLNSDRGALWIKATAGAGKSVVAAHVASLLTAKENVPVLSFFFRQIIATNRTPQALIRDWLAQLLRFSPPLQKKLKELLNQRRSLETLALDELWEIALSAMASCSRTYCVVDALDEMDSGNEDFMRKLVRLGQEKSSSIKLLVTSRPLPHIEKVLSNPHIIQLSLRPQLVDRDIAIYIRERLHSTHFPSEARVAIEDFLGRKSQGLFLYTRLMLDEILEAGFTDIQSLQIALEGLPSGLGDMYTKMLFDHSARSGTPQDLQLFILKCVTHSSRPLRLLELSTLVDFVRKSPRTQFAPDVPPSTLGTKSIVRTACGPLLEILEDETVSIIHHSLTEYLTSLQKAGSLLEFSYIESKDAHLDIAKTCIDYLLSDGLSDWETIKSTTTDQQNNFNVARLTHPFLDYATKNWAYHALKCEKDDEDLFQLLGLLLDSKSPIFAAYIEITDPKSAANKTSALHIAAFSGLAFYTKHLLEAGHDANFQDRKQRTPLHLAASNGFEEVVEELLKHGAEMCKDEYSGYTPIHLAACANRKKVVRALLKAGVSPLERRTHDHPGNWCGNARHDTGVTPLQYACEYGHTETVPEFFPYLDDESLSKALLWALQYGKAETAAYILENSKVDVNRVVENETAIHIAAWSHDLVSIRNLIAHGADVKLALNDGYNFFFSGLGDHRPSVSSTPFQTFLQFSTGYPVPITASPEDSFEILKILVDAGCNLNEKDRNGQTAFHKILNGCQKMPTKTSQEIVQYMFANGADSSILTKDGSTALHLMPCHLDNAIKSLVASGIDVNSRRRSDGRTPLFGAVGSEKYISMFVKLGADCNIQDLKGDTPLHIAVQGLGYSATPESNAAIKALLAAGADPKLKNKAGLAPIHTIKNWRDHKETLLILMAAGASLESRTDTGRTVLLSCLKDQMCYECDIQTLLDIGADIHARDFTGKTVLHYCCEKDKGLDFLPKLVDAGADPSVCDYAGNTLFHQAAREGPSYYEKEQLAILEKILELGVDPRAVNHAGQTPVHIAVGKRSNMSHYKTDPLEFLLGPKCNVDINAPDHLGIRAIHLAATLGESQVKQLLKKGADPMVVTLEGQTALHVASRSRQCNAVGLLTDFYLKEGKAEMVDQVDEEGRTALHYAVRSGRPESAAILINIGGADLNAKDSKDLTPLGMCTHIKQEYTHWTPEFIVDQREAYIAAVGVTLKDPYRPAGGHDMEGRNSPSSTREIIKFLISHGADTTIRNSTSLRKGSRGRTSLLAYALKTDSEVLVDELLDVEKNNPLPEPAPELKPDPDDWLYGQASPIDQFQEKYSSFRIQNADFLEGVVTPGQNNLSLFQSLLSKDHEKGVLKMKALGADILRPDPMGESCLTTLIKGGYASLLEHFGEEVTRMDEEWIREIEKTDINLPGRLSLPILIASQRYLPNLEVLKVLVGKFGVDVNVQFEPNRFYPYSEGKTALHIVASCTQWWHTHALKYLLENGANPNIQDKEGNTPLHIAVKSSSDIAVSHLLSHSANPNLLNNDQLTPLTASSSSSSTIALLVSHGADVLAGAKPFIFTCIEAQDLPTIRLLVSMDANLNVKLPPAEEPPLASDGDSDLRWLHHGKTWARWKFENREAAENSFPVHFAAGTGFNTEEKRGKMIPIIETLLEGGADPTLAFNDEGDGIIGDICVRGGILAPFLQIQDLDLEVRDSKGRTLLLCACTTDENWHDHGLRSRSLPSDVSLLLERGADITAVDSEGRNVLYHLLTSRAGNKHAQAHHPSDLDTILAHPLASQLVVQKDNNGTTSLQHALKMGQLGAVDALLAKVADPLEVDGEGNTALHYLAAQAEREDFINLTFLSRLFEEQSSQATDSDGRDFSKPSLITSLFTKFVKFGVDINARNKAGETCLFDFVCIKEIGVFHIKFFEENGSDFTIVNAKGEGLLHACAKGGESPARP</sequence>
<gene>
    <name evidence="5" type="ORF">G7Y89_g204</name>
</gene>
<dbReference type="EMBL" id="JAAMPI010000007">
    <property type="protein sequence ID" value="KAF4637871.1"/>
    <property type="molecule type" value="Genomic_DNA"/>
</dbReference>
<dbReference type="Proteomes" id="UP000566819">
    <property type="component" value="Unassembled WGS sequence"/>
</dbReference>
<evidence type="ECO:0000256" key="3">
    <source>
        <dbReference type="PROSITE-ProRule" id="PRU00023"/>
    </source>
</evidence>
<keyword evidence="6" id="KW-1185">Reference proteome</keyword>
<feature type="repeat" description="ANK" evidence="3">
    <location>
        <begin position="699"/>
        <end position="731"/>
    </location>
</feature>
<feature type="repeat" description="ANK" evidence="3">
    <location>
        <begin position="898"/>
        <end position="937"/>
    </location>
</feature>
<comment type="caution">
    <text evidence="5">The sequence shown here is derived from an EMBL/GenBank/DDBJ whole genome shotgun (WGS) entry which is preliminary data.</text>
</comment>
<reference evidence="5 6" key="1">
    <citation type="submission" date="2020-03" db="EMBL/GenBank/DDBJ databases">
        <title>Draft Genome Sequence of Cudoniella acicularis.</title>
        <authorList>
            <person name="Buettner E."/>
            <person name="Kellner H."/>
        </authorList>
    </citation>
    <scope>NUCLEOTIDE SEQUENCE [LARGE SCALE GENOMIC DNA]</scope>
    <source>
        <strain evidence="5 6">DSM 108380</strain>
    </source>
</reference>
<proteinExistence type="predicted"/>
<feature type="repeat" description="ANK" evidence="3">
    <location>
        <begin position="558"/>
        <end position="590"/>
    </location>
</feature>
<dbReference type="PROSITE" id="PS50837">
    <property type="entry name" value="NACHT"/>
    <property type="match status" value="1"/>
</dbReference>
<feature type="repeat" description="ANK" evidence="3">
    <location>
        <begin position="1550"/>
        <end position="1582"/>
    </location>
</feature>
<dbReference type="Pfam" id="PF12796">
    <property type="entry name" value="Ank_2"/>
    <property type="match status" value="5"/>
</dbReference>
<keyword evidence="1" id="KW-0677">Repeat</keyword>
<keyword evidence="2 3" id="KW-0040">ANK repeat</keyword>
<dbReference type="PANTHER" id="PTHR24126:SF14">
    <property type="entry name" value="ANK_REP_REGION DOMAIN-CONTAINING PROTEIN"/>
    <property type="match status" value="1"/>
</dbReference>
<dbReference type="SMART" id="SM00248">
    <property type="entry name" value="ANK"/>
    <property type="match status" value="27"/>
</dbReference>
<dbReference type="SUPFAM" id="SSF48403">
    <property type="entry name" value="Ankyrin repeat"/>
    <property type="match status" value="4"/>
</dbReference>
<dbReference type="Pfam" id="PF00023">
    <property type="entry name" value="Ank"/>
    <property type="match status" value="1"/>
</dbReference>
<protein>
    <recommendedName>
        <fullName evidence="4">NACHT domain-containing protein</fullName>
    </recommendedName>
</protein>
<dbReference type="Pfam" id="PF24883">
    <property type="entry name" value="NPHP3_N"/>
    <property type="match status" value="1"/>
</dbReference>
<dbReference type="PROSITE" id="PS50297">
    <property type="entry name" value="ANK_REP_REGION"/>
    <property type="match status" value="6"/>
</dbReference>
<dbReference type="PROSITE" id="PS50088">
    <property type="entry name" value="ANK_REPEAT"/>
    <property type="match status" value="8"/>
</dbReference>
<feature type="repeat" description="ANK" evidence="3">
    <location>
        <begin position="525"/>
        <end position="557"/>
    </location>
</feature>
<dbReference type="SUPFAM" id="SSF52540">
    <property type="entry name" value="P-loop containing nucleoside triphosphate hydrolases"/>
    <property type="match status" value="1"/>
</dbReference>
<feature type="repeat" description="ANK" evidence="3">
    <location>
        <begin position="591"/>
        <end position="623"/>
    </location>
</feature>
<dbReference type="Gene3D" id="1.25.40.20">
    <property type="entry name" value="Ankyrin repeat-containing domain"/>
    <property type="match status" value="8"/>
</dbReference>
<feature type="domain" description="NACHT" evidence="4">
    <location>
        <begin position="81"/>
        <end position="221"/>
    </location>
</feature>